<accession>A0A645HZ68</accession>
<dbReference type="AlphaFoldDB" id="A0A645HZ68"/>
<sequence>MLFSFPQDGYADGTYIRADRTSVRLNDYTVEPKKFTVAAGYRFSSEWEVALPGRKDGHYFIRPLTDGQLNLVYFELLAGIYTDSGELTGYCVVELMPGVYNKKINPLSMFNKQD</sequence>
<comment type="caution">
    <text evidence="1">The sequence shown here is derived from an EMBL/GenBank/DDBJ whole genome shotgun (WGS) entry which is preliminary data.</text>
</comment>
<gene>
    <name evidence="1" type="ORF">SDC9_188121</name>
</gene>
<proteinExistence type="predicted"/>
<protein>
    <submittedName>
        <fullName evidence="1">Uncharacterized protein</fullName>
    </submittedName>
</protein>
<reference evidence="1" key="1">
    <citation type="submission" date="2019-08" db="EMBL/GenBank/DDBJ databases">
        <authorList>
            <person name="Kucharzyk K."/>
            <person name="Murdoch R.W."/>
            <person name="Higgins S."/>
            <person name="Loffler F."/>
        </authorList>
    </citation>
    <scope>NUCLEOTIDE SEQUENCE</scope>
</reference>
<organism evidence="1">
    <name type="scientific">bioreactor metagenome</name>
    <dbReference type="NCBI Taxonomy" id="1076179"/>
    <lineage>
        <taxon>unclassified sequences</taxon>
        <taxon>metagenomes</taxon>
        <taxon>ecological metagenomes</taxon>
    </lineage>
</organism>
<dbReference type="EMBL" id="VSSQ01097094">
    <property type="protein sequence ID" value="MPN40583.1"/>
    <property type="molecule type" value="Genomic_DNA"/>
</dbReference>
<name>A0A645HZ68_9ZZZZ</name>
<evidence type="ECO:0000313" key="1">
    <source>
        <dbReference type="EMBL" id="MPN40583.1"/>
    </source>
</evidence>